<dbReference type="SUPFAM" id="SSF53254">
    <property type="entry name" value="Phosphoglycerate mutase-like"/>
    <property type="match status" value="1"/>
</dbReference>
<dbReference type="PANTHER" id="PTHR48100:SF59">
    <property type="entry name" value="ADENOSYLCOBALAMIN_ALPHA-RIBAZOLE PHOSPHATASE"/>
    <property type="match status" value="1"/>
</dbReference>
<accession>A0A8I1KGH0</accession>
<dbReference type="PANTHER" id="PTHR48100">
    <property type="entry name" value="BROAD-SPECIFICITY PHOSPHATASE YOR283W-RELATED"/>
    <property type="match status" value="1"/>
</dbReference>
<evidence type="ECO:0000313" key="4">
    <source>
        <dbReference type="Proteomes" id="UP000623250"/>
    </source>
</evidence>
<dbReference type="PIRSF" id="PIRSF000709">
    <property type="entry name" value="6PFK_2-Ptase"/>
    <property type="match status" value="1"/>
</dbReference>
<evidence type="ECO:0000313" key="3">
    <source>
        <dbReference type="EMBL" id="MBJ7542740.1"/>
    </source>
</evidence>
<dbReference type="Gene3D" id="3.40.50.1240">
    <property type="entry name" value="Phosphoglycerate mutase-like"/>
    <property type="match status" value="1"/>
</dbReference>
<dbReference type="InterPro" id="IPR050275">
    <property type="entry name" value="PGM_Phosphatase"/>
</dbReference>
<organism evidence="3 4">
    <name type="scientific">Rhodomicrobium udaipurense</name>
    <dbReference type="NCBI Taxonomy" id="1202716"/>
    <lineage>
        <taxon>Bacteria</taxon>
        <taxon>Pseudomonadati</taxon>
        <taxon>Pseudomonadota</taxon>
        <taxon>Alphaproteobacteria</taxon>
        <taxon>Hyphomicrobiales</taxon>
        <taxon>Hyphomicrobiaceae</taxon>
        <taxon>Rhodomicrobium</taxon>
    </lineage>
</organism>
<comment type="caution">
    <text evidence="3">The sequence shown here is derived from an EMBL/GenBank/DDBJ whole genome shotgun (WGS) entry which is preliminary data.</text>
</comment>
<gene>
    <name evidence="3" type="ORF">JDN41_04120</name>
</gene>
<feature type="binding site" evidence="2">
    <location>
        <position position="62"/>
    </location>
    <ligand>
        <name>substrate</name>
    </ligand>
</feature>
<dbReference type="GO" id="GO:0005737">
    <property type="term" value="C:cytoplasm"/>
    <property type="evidence" value="ECO:0007669"/>
    <property type="project" value="TreeGrafter"/>
</dbReference>
<dbReference type="AlphaFoldDB" id="A0A8I1KGH0"/>
<proteinExistence type="predicted"/>
<dbReference type="CDD" id="cd07067">
    <property type="entry name" value="HP_PGM_like"/>
    <property type="match status" value="1"/>
</dbReference>
<feature type="active site" description="Tele-phosphohistidine intermediate" evidence="1">
    <location>
        <position position="9"/>
    </location>
</feature>
<reference evidence="3 4" key="1">
    <citation type="submission" date="2020-12" db="EMBL/GenBank/DDBJ databases">
        <title>Revised draft genomes of Rhodomicrobium vannielii ATCC 17100 and Rhodomicrobium udaipurense JA643.</title>
        <authorList>
            <person name="Conners E.M."/>
            <person name="Davenport E.J."/>
            <person name="Bose A."/>
        </authorList>
    </citation>
    <scope>NUCLEOTIDE SEQUENCE [LARGE SCALE GENOMIC DNA]</scope>
    <source>
        <strain evidence="3 4">JA643</strain>
    </source>
</reference>
<evidence type="ECO:0000256" key="1">
    <source>
        <dbReference type="PIRSR" id="PIRSR613078-1"/>
    </source>
</evidence>
<dbReference type="InterPro" id="IPR029033">
    <property type="entry name" value="His_PPase_superfam"/>
</dbReference>
<dbReference type="Pfam" id="PF00300">
    <property type="entry name" value="His_Phos_1"/>
    <property type="match status" value="1"/>
</dbReference>
<protein>
    <submittedName>
        <fullName evidence="3">Histidine phosphatase family protein</fullName>
    </submittedName>
</protein>
<dbReference type="SMART" id="SM00855">
    <property type="entry name" value="PGAM"/>
    <property type="match status" value="1"/>
</dbReference>
<keyword evidence="4" id="KW-1185">Reference proteome</keyword>
<dbReference type="RefSeq" id="WP_037233379.1">
    <property type="nucleotide sequence ID" value="NZ_JAEMUK010000008.1"/>
</dbReference>
<evidence type="ECO:0000256" key="2">
    <source>
        <dbReference type="PIRSR" id="PIRSR613078-2"/>
    </source>
</evidence>
<feature type="binding site" evidence="2">
    <location>
        <begin position="8"/>
        <end position="15"/>
    </location>
    <ligand>
        <name>substrate</name>
    </ligand>
</feature>
<dbReference type="EMBL" id="JAEMUK010000008">
    <property type="protein sequence ID" value="MBJ7542740.1"/>
    <property type="molecule type" value="Genomic_DNA"/>
</dbReference>
<dbReference type="InterPro" id="IPR013078">
    <property type="entry name" value="His_Pase_superF_clade-1"/>
</dbReference>
<dbReference type="Proteomes" id="UP000623250">
    <property type="component" value="Unassembled WGS sequence"/>
</dbReference>
<name>A0A8I1KGH0_9HYPH</name>
<feature type="active site" description="Proton donor/acceptor" evidence="1">
    <location>
        <position position="89"/>
    </location>
</feature>
<dbReference type="GO" id="GO:0016791">
    <property type="term" value="F:phosphatase activity"/>
    <property type="evidence" value="ECO:0007669"/>
    <property type="project" value="TreeGrafter"/>
</dbReference>
<sequence>MPLIYFIRHGQTDYNAARRVQGWLDIPINATGRVQALRNGGVLNELISDKTRLDFISSPLLRTRQTMEIMRAAMGLPTAGYQTDDRLKEISFGEWEGMNREEIDAIAKDLHASVEADRWNKAPPGGQSFRNYTAQVLSWLAEIKRDTVVVAHGGTSRVVRAHFMKLGPVDMHKLDVPQDKVLLIEGGALHWL</sequence>